<name>A0A8H5C361_9AGAR</name>
<comment type="caution">
    <text evidence="3">The sequence shown here is derived from an EMBL/GenBank/DDBJ whole genome shotgun (WGS) entry which is preliminary data.</text>
</comment>
<feature type="transmembrane region" description="Helical" evidence="2">
    <location>
        <begin position="63"/>
        <end position="83"/>
    </location>
</feature>
<keyword evidence="2" id="KW-0472">Membrane</keyword>
<dbReference type="Proteomes" id="UP000559256">
    <property type="component" value="Unassembled WGS sequence"/>
</dbReference>
<feature type="transmembrane region" description="Helical" evidence="2">
    <location>
        <begin position="103"/>
        <end position="125"/>
    </location>
</feature>
<feature type="transmembrane region" description="Helical" evidence="2">
    <location>
        <begin position="343"/>
        <end position="364"/>
    </location>
</feature>
<feature type="region of interest" description="Disordered" evidence="1">
    <location>
        <begin position="217"/>
        <end position="254"/>
    </location>
</feature>
<reference evidence="3 4" key="1">
    <citation type="journal article" date="2020" name="ISME J.">
        <title>Uncovering the hidden diversity of litter-decomposition mechanisms in mushroom-forming fungi.</title>
        <authorList>
            <person name="Floudas D."/>
            <person name="Bentzer J."/>
            <person name="Ahren D."/>
            <person name="Johansson T."/>
            <person name="Persson P."/>
            <person name="Tunlid A."/>
        </authorList>
    </citation>
    <scope>NUCLEOTIDE SEQUENCE [LARGE SCALE GENOMIC DNA]</scope>
    <source>
        <strain evidence="3 4">CBS 291.85</strain>
    </source>
</reference>
<accession>A0A8H5C361</accession>
<feature type="compositionally biased region" description="Low complexity" evidence="1">
    <location>
        <begin position="240"/>
        <end position="253"/>
    </location>
</feature>
<gene>
    <name evidence="3" type="ORF">D9758_018621</name>
</gene>
<evidence type="ECO:0000313" key="4">
    <source>
        <dbReference type="Proteomes" id="UP000559256"/>
    </source>
</evidence>
<evidence type="ECO:0000256" key="1">
    <source>
        <dbReference type="SAM" id="MobiDB-lite"/>
    </source>
</evidence>
<evidence type="ECO:0000256" key="2">
    <source>
        <dbReference type="SAM" id="Phobius"/>
    </source>
</evidence>
<proteinExistence type="predicted"/>
<dbReference type="AlphaFoldDB" id="A0A8H5C361"/>
<keyword evidence="2" id="KW-0812">Transmembrane</keyword>
<organism evidence="3 4">
    <name type="scientific">Tetrapyrgos nigripes</name>
    <dbReference type="NCBI Taxonomy" id="182062"/>
    <lineage>
        <taxon>Eukaryota</taxon>
        <taxon>Fungi</taxon>
        <taxon>Dikarya</taxon>
        <taxon>Basidiomycota</taxon>
        <taxon>Agaricomycotina</taxon>
        <taxon>Agaricomycetes</taxon>
        <taxon>Agaricomycetidae</taxon>
        <taxon>Agaricales</taxon>
        <taxon>Marasmiineae</taxon>
        <taxon>Marasmiaceae</taxon>
        <taxon>Tetrapyrgos</taxon>
    </lineage>
</organism>
<protein>
    <submittedName>
        <fullName evidence="3">Uncharacterized protein</fullName>
    </submittedName>
</protein>
<evidence type="ECO:0000313" key="3">
    <source>
        <dbReference type="EMBL" id="KAF5334128.1"/>
    </source>
</evidence>
<dbReference type="EMBL" id="JAACJM010000268">
    <property type="protein sequence ID" value="KAF5334128.1"/>
    <property type="molecule type" value="Genomic_DNA"/>
</dbReference>
<sequence length="378" mass="41253">MGTCTSGRAITLLLRSLCTHRNQTFCIEKRNSQAQSLDIIGSIRWIIQRPDNRTRWDDLRSQIAALATEATIATFLASVQSTILGLSVNNASQSTALTATRALAFMGILLDVISAFLALLSSTLLQAKISEVQRLLDAIGHMSLDDLTKLEDETVHSDPSDPFRKFFVDTPLWESLKFEVLKRIMARLEQLKSQSANQLAAGDPAVTFPITNATATAPAQSPIVSQQHRSSRRSHDHSRSPSQSHPSHSQPQDVTRNFNVSSTLESSLFQVRHQISLIDNRVEGLLSNLRGLVPEISAIRQACQRVENIGSVGDSAGTAILLGGLAFLSSSVCLAIATQPKEVWIPTVVAVGSVLYLPGANMLLKYFDIRLPSVFDTI</sequence>
<keyword evidence="4" id="KW-1185">Reference proteome</keyword>
<dbReference type="OrthoDB" id="3269455at2759"/>
<keyword evidence="2" id="KW-1133">Transmembrane helix</keyword>
<feature type="transmembrane region" description="Helical" evidence="2">
    <location>
        <begin position="319"/>
        <end position="337"/>
    </location>
</feature>